<sequence>MWILLHPHSGGQAVAALGMPPVWTQFPVADRPGVAAAVLAAAFVALVVGTRARQGRFRRFRDARGKAAEPVDASWFTAHTLDGFPEEAVRARLRGPDAPSVDCLYAAWVLAVRGMDAVWLEKNLSLPADVAHLIVEAAEPRRRNRESQEDHDEPGPGGPPGGAKAEEGTAGRDSVPGSCGDDRRRRAGPAS</sequence>
<dbReference type="RefSeq" id="WP_071369663.1">
    <property type="nucleotide sequence ID" value="NZ_MLYP01000119.1"/>
</dbReference>
<comment type="caution">
    <text evidence="3">The sequence shown here is derived from an EMBL/GenBank/DDBJ whole genome shotgun (WGS) entry which is preliminary data.</text>
</comment>
<dbReference type="AlphaFoldDB" id="A0A1S2NT60"/>
<dbReference type="OrthoDB" id="4247498at2"/>
<keyword evidence="2" id="KW-0812">Transmembrane</keyword>
<keyword evidence="4" id="KW-1185">Reference proteome</keyword>
<feature type="compositionally biased region" description="Basic and acidic residues" evidence="1">
    <location>
        <begin position="139"/>
        <end position="148"/>
    </location>
</feature>
<accession>A0A1S2NT60</accession>
<keyword evidence="2" id="KW-0472">Membrane</keyword>
<reference evidence="3 4" key="1">
    <citation type="submission" date="2016-10" db="EMBL/GenBank/DDBJ databases">
        <title>Genome sequence of Streptomyces sp. MUSC 93.</title>
        <authorList>
            <person name="Lee L.-H."/>
            <person name="Ser H.-L."/>
            <person name="Law J.W.-F."/>
        </authorList>
    </citation>
    <scope>NUCLEOTIDE SEQUENCE [LARGE SCALE GENOMIC DNA]</scope>
    <source>
        <strain evidence="3 4">MUSC 93</strain>
    </source>
</reference>
<dbReference type="EMBL" id="MLYP01000119">
    <property type="protein sequence ID" value="OIJ84748.1"/>
    <property type="molecule type" value="Genomic_DNA"/>
</dbReference>
<evidence type="ECO:0000313" key="3">
    <source>
        <dbReference type="EMBL" id="OIJ84748.1"/>
    </source>
</evidence>
<gene>
    <name evidence="3" type="ORF">BIV24_30245</name>
</gene>
<feature type="transmembrane region" description="Helical" evidence="2">
    <location>
        <begin position="33"/>
        <end position="52"/>
    </location>
</feature>
<proteinExistence type="predicted"/>
<keyword evidence="2" id="KW-1133">Transmembrane helix</keyword>
<feature type="region of interest" description="Disordered" evidence="1">
    <location>
        <begin position="139"/>
        <end position="191"/>
    </location>
</feature>
<evidence type="ECO:0000313" key="4">
    <source>
        <dbReference type="Proteomes" id="UP000179935"/>
    </source>
</evidence>
<evidence type="ECO:0000256" key="1">
    <source>
        <dbReference type="SAM" id="MobiDB-lite"/>
    </source>
</evidence>
<protein>
    <submittedName>
        <fullName evidence="3">Uncharacterized protein</fullName>
    </submittedName>
</protein>
<dbReference type="Proteomes" id="UP000179935">
    <property type="component" value="Unassembled WGS sequence"/>
</dbReference>
<name>A0A1S2NT60_9ACTN</name>
<evidence type="ECO:0000256" key="2">
    <source>
        <dbReference type="SAM" id="Phobius"/>
    </source>
</evidence>
<organism evidence="3 4">
    <name type="scientific">Streptomyces colonosanans</name>
    <dbReference type="NCBI Taxonomy" id="1428652"/>
    <lineage>
        <taxon>Bacteria</taxon>
        <taxon>Bacillati</taxon>
        <taxon>Actinomycetota</taxon>
        <taxon>Actinomycetes</taxon>
        <taxon>Kitasatosporales</taxon>
        <taxon>Streptomycetaceae</taxon>
        <taxon>Streptomyces</taxon>
    </lineage>
</organism>